<dbReference type="Gene3D" id="3.30.565.10">
    <property type="entry name" value="Histidine kinase-like ATPase, C-terminal domain"/>
    <property type="match status" value="1"/>
</dbReference>
<dbReference type="AlphaFoldDB" id="A0A239LHY4"/>
<proteinExistence type="predicted"/>
<protein>
    <submittedName>
        <fullName evidence="3">Anti-sigma regulatory factor (Ser/Thr protein kinase)</fullName>
    </submittedName>
</protein>
<gene>
    <name evidence="3" type="ORF">SAMN05421642_11363</name>
</gene>
<dbReference type="GO" id="GO:0004674">
    <property type="term" value="F:protein serine/threonine kinase activity"/>
    <property type="evidence" value="ECO:0007669"/>
    <property type="project" value="UniProtKB-KW"/>
</dbReference>
<keyword evidence="3" id="KW-0808">Transferase</keyword>
<keyword evidence="4" id="KW-1185">Reference proteome</keyword>
<feature type="domain" description="Histidine kinase/HSP90-like ATPase" evidence="2">
    <location>
        <begin position="5"/>
        <end position="122"/>
    </location>
</feature>
<keyword evidence="3" id="KW-0418">Kinase</keyword>
<name>A0A239LHY4_9NOCA</name>
<dbReference type="CDD" id="cd16936">
    <property type="entry name" value="HATPase_RsbW-like"/>
    <property type="match status" value="1"/>
</dbReference>
<evidence type="ECO:0000313" key="4">
    <source>
        <dbReference type="Proteomes" id="UP000198327"/>
    </source>
</evidence>
<reference evidence="4" key="1">
    <citation type="submission" date="2017-06" db="EMBL/GenBank/DDBJ databases">
        <authorList>
            <person name="Varghese N."/>
            <person name="Submissions S."/>
        </authorList>
    </citation>
    <scope>NUCLEOTIDE SEQUENCE [LARGE SCALE GENOMIC DNA]</scope>
    <source>
        <strain evidence="4">JCM 23211</strain>
    </source>
</reference>
<evidence type="ECO:0000259" key="2">
    <source>
        <dbReference type="Pfam" id="PF13581"/>
    </source>
</evidence>
<dbReference type="Pfam" id="PF13581">
    <property type="entry name" value="HATPase_c_2"/>
    <property type="match status" value="1"/>
</dbReference>
<dbReference type="Proteomes" id="UP000198327">
    <property type="component" value="Unassembled WGS sequence"/>
</dbReference>
<evidence type="ECO:0000256" key="1">
    <source>
        <dbReference type="ARBA" id="ARBA00022527"/>
    </source>
</evidence>
<keyword evidence="1" id="KW-0723">Serine/threonine-protein kinase</keyword>
<dbReference type="InterPro" id="IPR003594">
    <property type="entry name" value="HATPase_dom"/>
</dbReference>
<sequence>MFSDVPADARAISGIRHALVGWLGITEFDDTRVADISLAVYEAMANTVEHAYSHTAAAGTLTLRAGYSSVERALQVVVLDHGRWQEDTSDRLRGNGIPLMSALCDDVSVDHTDAGTSVLMHWLVDRNPGHYLPPLYPVESLRVS</sequence>
<dbReference type="PANTHER" id="PTHR35526:SF3">
    <property type="entry name" value="ANTI-SIGMA-F FACTOR RSBW"/>
    <property type="match status" value="1"/>
</dbReference>
<dbReference type="EMBL" id="FZOW01000013">
    <property type="protein sequence ID" value="SNT29910.1"/>
    <property type="molecule type" value="Genomic_DNA"/>
</dbReference>
<evidence type="ECO:0000313" key="3">
    <source>
        <dbReference type="EMBL" id="SNT29910.1"/>
    </source>
</evidence>
<organism evidence="3 4">
    <name type="scientific">Rhodococcoides kyotonense</name>
    <dbReference type="NCBI Taxonomy" id="398843"/>
    <lineage>
        <taxon>Bacteria</taxon>
        <taxon>Bacillati</taxon>
        <taxon>Actinomycetota</taxon>
        <taxon>Actinomycetes</taxon>
        <taxon>Mycobacteriales</taxon>
        <taxon>Nocardiaceae</taxon>
        <taxon>Rhodococcoides</taxon>
    </lineage>
</organism>
<dbReference type="InterPro" id="IPR036890">
    <property type="entry name" value="HATPase_C_sf"/>
</dbReference>
<accession>A0A239LHY4</accession>
<dbReference type="PANTHER" id="PTHR35526">
    <property type="entry name" value="ANTI-SIGMA-F FACTOR RSBW-RELATED"/>
    <property type="match status" value="1"/>
</dbReference>
<dbReference type="InterPro" id="IPR050267">
    <property type="entry name" value="Anti-sigma-factor_SerPK"/>
</dbReference>